<dbReference type="AlphaFoldDB" id="A0AAV2P6B1"/>
<proteinExistence type="predicted"/>
<feature type="compositionally biased region" description="Polar residues" evidence="1">
    <location>
        <begin position="58"/>
        <end position="74"/>
    </location>
</feature>
<organism evidence="2 3">
    <name type="scientific">Lasius platythorax</name>
    <dbReference type="NCBI Taxonomy" id="488582"/>
    <lineage>
        <taxon>Eukaryota</taxon>
        <taxon>Metazoa</taxon>
        <taxon>Ecdysozoa</taxon>
        <taxon>Arthropoda</taxon>
        <taxon>Hexapoda</taxon>
        <taxon>Insecta</taxon>
        <taxon>Pterygota</taxon>
        <taxon>Neoptera</taxon>
        <taxon>Endopterygota</taxon>
        <taxon>Hymenoptera</taxon>
        <taxon>Apocrita</taxon>
        <taxon>Aculeata</taxon>
        <taxon>Formicoidea</taxon>
        <taxon>Formicidae</taxon>
        <taxon>Formicinae</taxon>
        <taxon>Lasius</taxon>
        <taxon>Lasius</taxon>
    </lineage>
</organism>
<sequence length="110" mass="12506">MPERGRRKRSLRRHRKERNVETARPDNESVAKVEKREGRKGEEVKDNGAGQRRKPPLLQSTAAMDSQMDTSPTSPLSVHFALLLVAKRAAQIKRLSLKRNSRIFNTHAAP</sequence>
<protein>
    <submittedName>
        <fullName evidence="2">Uncharacterized protein</fullName>
    </submittedName>
</protein>
<feature type="compositionally biased region" description="Basic and acidic residues" evidence="1">
    <location>
        <begin position="18"/>
        <end position="46"/>
    </location>
</feature>
<gene>
    <name evidence="2" type="ORF">LPLAT_LOCUS12541</name>
</gene>
<evidence type="ECO:0000313" key="2">
    <source>
        <dbReference type="EMBL" id="CAL1687311.1"/>
    </source>
</evidence>
<accession>A0AAV2P6B1</accession>
<feature type="compositionally biased region" description="Basic residues" evidence="1">
    <location>
        <begin position="1"/>
        <end position="17"/>
    </location>
</feature>
<reference evidence="2" key="1">
    <citation type="submission" date="2024-04" db="EMBL/GenBank/DDBJ databases">
        <authorList>
            <consortium name="Molecular Ecology Group"/>
        </authorList>
    </citation>
    <scope>NUCLEOTIDE SEQUENCE</scope>
</reference>
<dbReference type="Proteomes" id="UP001497644">
    <property type="component" value="Chromosome 7"/>
</dbReference>
<evidence type="ECO:0000256" key="1">
    <source>
        <dbReference type="SAM" id="MobiDB-lite"/>
    </source>
</evidence>
<feature type="region of interest" description="Disordered" evidence="1">
    <location>
        <begin position="1"/>
        <end position="74"/>
    </location>
</feature>
<dbReference type="EMBL" id="OZ034830">
    <property type="protein sequence ID" value="CAL1687311.1"/>
    <property type="molecule type" value="Genomic_DNA"/>
</dbReference>
<name>A0AAV2P6B1_9HYME</name>
<evidence type="ECO:0000313" key="3">
    <source>
        <dbReference type="Proteomes" id="UP001497644"/>
    </source>
</evidence>
<keyword evidence="3" id="KW-1185">Reference proteome</keyword>